<evidence type="ECO:0000256" key="4">
    <source>
        <dbReference type="ARBA" id="ARBA00022692"/>
    </source>
</evidence>
<dbReference type="FunFam" id="1.10.3730.20:FF:000001">
    <property type="entry name" value="Quaternary ammonium compound resistance transporter SugE"/>
    <property type="match status" value="1"/>
</dbReference>
<comment type="caution">
    <text evidence="9">The sequence shown here is derived from an EMBL/GenBank/DDBJ whole genome shotgun (WGS) entry which is preliminary data.</text>
</comment>
<keyword evidence="6 8" id="KW-0472">Membrane</keyword>
<evidence type="ECO:0000313" key="9">
    <source>
        <dbReference type="EMBL" id="KRM61300.1"/>
    </source>
</evidence>
<keyword evidence="4 7" id="KW-0812">Transmembrane</keyword>
<dbReference type="AlphaFoldDB" id="A0A0R2A749"/>
<keyword evidence="5 8" id="KW-1133">Transmembrane helix</keyword>
<evidence type="ECO:0000256" key="1">
    <source>
        <dbReference type="ARBA" id="ARBA00004651"/>
    </source>
</evidence>
<feature type="transmembrane region" description="Helical" evidence="8">
    <location>
        <begin position="85"/>
        <end position="103"/>
    </location>
</feature>
<accession>A0A0R2A749</accession>
<dbReference type="InterPro" id="IPR037185">
    <property type="entry name" value="EmrE-like"/>
</dbReference>
<evidence type="ECO:0000256" key="8">
    <source>
        <dbReference type="SAM" id="Phobius"/>
    </source>
</evidence>
<reference evidence="9 10" key="1">
    <citation type="journal article" date="2015" name="Genome Announc.">
        <title>Expanding the biotechnology potential of lactobacilli through comparative genomics of 213 strains and associated genera.</title>
        <authorList>
            <person name="Sun Z."/>
            <person name="Harris H.M."/>
            <person name="McCann A."/>
            <person name="Guo C."/>
            <person name="Argimon S."/>
            <person name="Zhang W."/>
            <person name="Yang X."/>
            <person name="Jeffery I.B."/>
            <person name="Cooney J.C."/>
            <person name="Kagawa T.F."/>
            <person name="Liu W."/>
            <person name="Song Y."/>
            <person name="Salvetti E."/>
            <person name="Wrobel A."/>
            <person name="Rasinkangas P."/>
            <person name="Parkhill J."/>
            <person name="Rea M.C."/>
            <person name="O'Sullivan O."/>
            <person name="Ritari J."/>
            <person name="Douillard F.P."/>
            <person name="Paul Ross R."/>
            <person name="Yang R."/>
            <person name="Briner A.E."/>
            <person name="Felis G.E."/>
            <person name="de Vos W.M."/>
            <person name="Barrangou R."/>
            <person name="Klaenhammer T.R."/>
            <person name="Caufield P.W."/>
            <person name="Cui Y."/>
            <person name="Zhang H."/>
            <person name="O'Toole P.W."/>
        </authorList>
    </citation>
    <scope>NUCLEOTIDE SEQUENCE [LARGE SCALE GENOMIC DNA]</scope>
    <source>
        <strain evidence="9 10">DSM 20634</strain>
    </source>
</reference>
<dbReference type="GO" id="GO:0022857">
    <property type="term" value="F:transmembrane transporter activity"/>
    <property type="evidence" value="ECO:0007669"/>
    <property type="project" value="InterPro"/>
</dbReference>
<dbReference type="InterPro" id="IPR000390">
    <property type="entry name" value="Small_drug/metabolite_transptr"/>
</dbReference>
<dbReference type="EMBL" id="AYYY01000029">
    <property type="protein sequence ID" value="KRM61300.1"/>
    <property type="molecule type" value="Genomic_DNA"/>
</dbReference>
<evidence type="ECO:0008006" key="11">
    <source>
        <dbReference type="Google" id="ProtNLM"/>
    </source>
</evidence>
<name>A0A0R2A749_9LACO</name>
<evidence type="ECO:0000256" key="3">
    <source>
        <dbReference type="ARBA" id="ARBA00022475"/>
    </source>
</evidence>
<sequence>MAWIELLIAGILETVWATTLKLSQGFHKTNFAIYTIVAMVGSFWLLARAIRSLPLGLAYPVWTGIGAVGTIIVGVIFFGDKLSPLTWGFVVLLLIGIVGIKLTV</sequence>
<proteinExistence type="inferred from homology"/>
<evidence type="ECO:0000256" key="2">
    <source>
        <dbReference type="ARBA" id="ARBA00022448"/>
    </source>
</evidence>
<keyword evidence="3" id="KW-1003">Cell membrane</keyword>
<evidence type="ECO:0000256" key="6">
    <source>
        <dbReference type="ARBA" id="ARBA00023136"/>
    </source>
</evidence>
<dbReference type="STRING" id="1423813.FC26_GL001849"/>
<feature type="transmembrane region" description="Helical" evidence="8">
    <location>
        <begin position="33"/>
        <end position="50"/>
    </location>
</feature>
<evidence type="ECO:0000313" key="10">
    <source>
        <dbReference type="Proteomes" id="UP000051733"/>
    </source>
</evidence>
<dbReference type="PANTHER" id="PTHR30561">
    <property type="entry name" value="SMR FAMILY PROTON-DEPENDENT DRUG EFFLUX TRANSPORTER SUGE"/>
    <property type="match status" value="1"/>
</dbReference>
<dbReference type="InterPro" id="IPR045324">
    <property type="entry name" value="Small_multidrug_res"/>
</dbReference>
<evidence type="ECO:0000256" key="5">
    <source>
        <dbReference type="ARBA" id="ARBA00022989"/>
    </source>
</evidence>
<keyword evidence="2" id="KW-0813">Transport</keyword>
<dbReference type="Gene3D" id="1.10.3730.20">
    <property type="match status" value="1"/>
</dbReference>
<feature type="transmembrane region" description="Helical" evidence="8">
    <location>
        <begin position="57"/>
        <end position="79"/>
    </location>
</feature>
<gene>
    <name evidence="9" type="ORF">FC26_GL001849</name>
</gene>
<comment type="similarity">
    <text evidence="7">Belongs to the drug/metabolite transporter (DMT) superfamily. Small multidrug resistance (SMR) (TC 2.A.7.1) family.</text>
</comment>
<dbReference type="PATRIC" id="fig|1423813.3.peg.1878"/>
<comment type="subcellular location">
    <subcellularLocation>
        <location evidence="1 7">Cell membrane</location>
        <topology evidence="1 7">Multi-pass membrane protein</topology>
    </subcellularLocation>
</comment>
<protein>
    <recommendedName>
        <fullName evidence="11">Small multidrug resistance protein</fullName>
    </recommendedName>
</protein>
<keyword evidence="10" id="KW-1185">Reference proteome</keyword>
<dbReference type="GO" id="GO:0005886">
    <property type="term" value="C:plasma membrane"/>
    <property type="evidence" value="ECO:0007669"/>
    <property type="project" value="UniProtKB-SubCell"/>
</dbReference>
<dbReference type="SUPFAM" id="SSF103481">
    <property type="entry name" value="Multidrug resistance efflux transporter EmrE"/>
    <property type="match status" value="1"/>
</dbReference>
<dbReference type="OrthoDB" id="21828at2"/>
<organism evidence="9 10">
    <name type="scientific">Paucilactobacillus vaccinostercus DSM 20634</name>
    <dbReference type="NCBI Taxonomy" id="1423813"/>
    <lineage>
        <taxon>Bacteria</taxon>
        <taxon>Bacillati</taxon>
        <taxon>Bacillota</taxon>
        <taxon>Bacilli</taxon>
        <taxon>Lactobacillales</taxon>
        <taxon>Lactobacillaceae</taxon>
        <taxon>Paucilactobacillus</taxon>
    </lineage>
</organism>
<dbReference type="Pfam" id="PF00893">
    <property type="entry name" value="Multi_Drug_Res"/>
    <property type="match status" value="1"/>
</dbReference>
<dbReference type="PANTHER" id="PTHR30561:SF0">
    <property type="entry name" value="GUANIDINIUM EXPORTER"/>
    <property type="match status" value="1"/>
</dbReference>
<evidence type="ECO:0000256" key="7">
    <source>
        <dbReference type="RuleBase" id="RU003942"/>
    </source>
</evidence>
<dbReference type="Proteomes" id="UP000051733">
    <property type="component" value="Unassembled WGS sequence"/>
</dbReference>
<dbReference type="RefSeq" id="WP_057779193.1">
    <property type="nucleotide sequence ID" value="NZ_AYYY01000029.1"/>
</dbReference>